<dbReference type="InterPro" id="IPR029063">
    <property type="entry name" value="SAM-dependent_MTases_sf"/>
</dbReference>
<accession>A0ABU3BPG5</accession>
<name>A0ABU3BPG5_9BACT</name>
<dbReference type="SUPFAM" id="SSF53335">
    <property type="entry name" value="S-adenosyl-L-methionine-dependent methyltransferases"/>
    <property type="match status" value="1"/>
</dbReference>
<keyword evidence="2" id="KW-0489">Methyltransferase</keyword>
<keyword evidence="3" id="KW-1185">Reference proteome</keyword>
<reference evidence="2 3" key="1">
    <citation type="submission" date="2023-09" db="EMBL/GenBank/DDBJ databases">
        <authorList>
            <person name="Rey-Velasco X."/>
        </authorList>
    </citation>
    <scope>NUCLEOTIDE SEQUENCE [LARGE SCALE GENOMIC DNA]</scope>
    <source>
        <strain evidence="2 3">F394</strain>
    </source>
</reference>
<feature type="domain" description="Methyltransferase" evidence="1">
    <location>
        <begin position="21"/>
        <end position="114"/>
    </location>
</feature>
<evidence type="ECO:0000259" key="1">
    <source>
        <dbReference type="Pfam" id="PF13649"/>
    </source>
</evidence>
<proteinExistence type="predicted"/>
<protein>
    <submittedName>
        <fullName evidence="2">Class I SAM-dependent methyltransferase</fullName>
        <ecNumber evidence="2">2.1.-.-</ecNumber>
    </submittedName>
</protein>
<organism evidence="2 3">
    <name type="scientific">Rubrivirga litoralis</name>
    <dbReference type="NCBI Taxonomy" id="3075598"/>
    <lineage>
        <taxon>Bacteria</taxon>
        <taxon>Pseudomonadati</taxon>
        <taxon>Rhodothermota</taxon>
        <taxon>Rhodothermia</taxon>
        <taxon>Rhodothermales</taxon>
        <taxon>Rubricoccaceae</taxon>
        <taxon>Rubrivirga</taxon>
    </lineage>
</organism>
<gene>
    <name evidence="2" type="ORF">RM540_05420</name>
</gene>
<dbReference type="GO" id="GO:0032259">
    <property type="term" value="P:methylation"/>
    <property type="evidence" value="ECO:0007669"/>
    <property type="project" value="UniProtKB-KW"/>
</dbReference>
<dbReference type="Gene3D" id="3.40.50.150">
    <property type="entry name" value="Vaccinia Virus protein VP39"/>
    <property type="match status" value="1"/>
</dbReference>
<dbReference type="EC" id="2.1.-.-" evidence="2"/>
<comment type="caution">
    <text evidence="2">The sequence shown here is derived from an EMBL/GenBank/DDBJ whole genome shotgun (WGS) entry which is preliminary data.</text>
</comment>
<dbReference type="Pfam" id="PF13649">
    <property type="entry name" value="Methyltransf_25"/>
    <property type="match status" value="1"/>
</dbReference>
<dbReference type="EMBL" id="JAVRHT010000009">
    <property type="protein sequence ID" value="MDT0631185.1"/>
    <property type="molecule type" value="Genomic_DNA"/>
</dbReference>
<dbReference type="InterPro" id="IPR041698">
    <property type="entry name" value="Methyltransf_25"/>
</dbReference>
<keyword evidence="2" id="KW-0808">Transferase</keyword>
<evidence type="ECO:0000313" key="2">
    <source>
        <dbReference type="EMBL" id="MDT0631185.1"/>
    </source>
</evidence>
<sequence>MSQPSDHLLRTLAAVPVPARVVDLGSGAGETAEALARLGFEVWAVDPDAAHAEAARSRLAPLVGDAEAARRVTRADLGALGFPDAWADWVVLAAPPPTVLDAAVAEAARVLRPGAWLWAAAAVEPDQLDGAAERAGLLVAEASVREGGAARAVYRRPGGAA</sequence>
<dbReference type="CDD" id="cd02440">
    <property type="entry name" value="AdoMet_MTases"/>
    <property type="match status" value="1"/>
</dbReference>
<dbReference type="RefSeq" id="WP_311662527.1">
    <property type="nucleotide sequence ID" value="NZ_JAVRHT010000009.1"/>
</dbReference>
<dbReference type="Proteomes" id="UP001267426">
    <property type="component" value="Unassembled WGS sequence"/>
</dbReference>
<evidence type="ECO:0000313" key="3">
    <source>
        <dbReference type="Proteomes" id="UP001267426"/>
    </source>
</evidence>
<dbReference type="GO" id="GO:0008168">
    <property type="term" value="F:methyltransferase activity"/>
    <property type="evidence" value="ECO:0007669"/>
    <property type="project" value="UniProtKB-KW"/>
</dbReference>